<comment type="caution">
    <text evidence="11">The sequence shown here is derived from an EMBL/GenBank/DDBJ whole genome shotgun (WGS) entry which is preliminary data.</text>
</comment>
<evidence type="ECO:0000256" key="2">
    <source>
        <dbReference type="ARBA" id="ARBA00022452"/>
    </source>
</evidence>
<evidence type="ECO:0000313" key="11">
    <source>
        <dbReference type="EMBL" id="RDL44746.1"/>
    </source>
</evidence>
<feature type="domain" description="POTRA" evidence="10">
    <location>
        <begin position="97"/>
        <end position="177"/>
    </location>
</feature>
<dbReference type="Gene3D" id="2.40.160.50">
    <property type="entry name" value="membrane protein fhac: a member of the omp85/tpsb transporter family"/>
    <property type="match status" value="1"/>
</dbReference>
<dbReference type="InterPro" id="IPR000184">
    <property type="entry name" value="Bac_surfAg_D15"/>
</dbReference>
<dbReference type="InterPro" id="IPR023707">
    <property type="entry name" value="OM_assembly_BamA"/>
</dbReference>
<dbReference type="GO" id="GO:0043165">
    <property type="term" value="P:Gram-negative-bacterium-type cell outer membrane assembly"/>
    <property type="evidence" value="ECO:0007669"/>
    <property type="project" value="UniProtKB-UniRule"/>
</dbReference>
<evidence type="ECO:0000256" key="1">
    <source>
        <dbReference type="ARBA" id="ARBA00004370"/>
    </source>
</evidence>
<evidence type="ECO:0000256" key="9">
    <source>
        <dbReference type="NCBIfam" id="TIGR03303"/>
    </source>
</evidence>
<evidence type="ECO:0000256" key="4">
    <source>
        <dbReference type="ARBA" id="ARBA00022729"/>
    </source>
</evidence>
<sequence length="779" mass="86498" precursor="true">MILPACREVYVKVFVAVLLACCSVYSFAKTVADVRIDGLVQMSATRAFDTIGFKQGSGYDSSNVYDAVNSLFSTGYFSDIDVYEEDDVVIFKVVERPSIGQLTIEGNDMISKDDLQRGLKLSGLEVGEIYKPETLNQIEQELQRQYYSLGRYSAKVDIEVEELPRSRVAIRINIEEGVTAKIVHINIVGNKAFDTEELTKNFASAETGYFNPFSSADEYSKQKVQGDLEVLRSFYLDRGYLDYQLISNQVSVSSDKRDVYVVVNIEEGQPYYINDVALSGSLPITEDLVWQHIDQEQGDVFSRKQVTDIMEAISTQLGDDGYLFANVNVIPSKLDNHKVDLTYHITPGPKVYVRRINFSGNSETKDEVLRREMTQFEGALATHTKIQSSKRAIERLGFFSKVDLKTRSVPGTTDQVDINVTVEEQPSGSIQASIGYSQSDGTVLGFGVSKRNFLGTGNKLAFNMSRTNQTQNYTLSYDNPYFTVDGVSRGYSLFYQVSDHEQDDVEDYDLDKIGASVSFGYPVSETQRLSFGATVKTTTVDLGSNPSNETSDYLNTYGDSYDDVLANIAWSDSDIIGGVLPTDGYSHRVTLDVATPIGDQSYAKLGVTSQGYWNLTDNKLWLFHLKGRAGYGMGYGDTDRLPFFENYYAGGVYTVRGYRASSLGPKNSYSNGTDTDSIGGNILLAGTAELIFPMPMVEDHRSVRTSIFLDAGNVFTDFCLAGNTTCNEGIDVSEVRYSLGLNWTWITPIAPLSFNLSRALNPKDGDSTDFFQFQLGTTF</sequence>
<feature type="domain" description="POTRA" evidence="10">
    <location>
        <begin position="351"/>
        <end position="425"/>
    </location>
</feature>
<dbReference type="PANTHER" id="PTHR12815:SF23">
    <property type="entry name" value="OUTER MEMBRANE PROTEIN ASSEMBLY FACTOR BAMA"/>
    <property type="match status" value="1"/>
</dbReference>
<feature type="signal peptide" evidence="8">
    <location>
        <begin position="1"/>
        <end position="28"/>
    </location>
</feature>
<dbReference type="PROSITE" id="PS51779">
    <property type="entry name" value="POTRA"/>
    <property type="match status" value="5"/>
</dbReference>
<evidence type="ECO:0000256" key="8">
    <source>
        <dbReference type="HAMAP-Rule" id="MF_01430"/>
    </source>
</evidence>
<dbReference type="Pfam" id="PF01103">
    <property type="entry name" value="Omp85"/>
    <property type="match status" value="1"/>
</dbReference>
<dbReference type="InterPro" id="IPR034746">
    <property type="entry name" value="POTRA"/>
</dbReference>
<dbReference type="OrthoDB" id="9803054at2"/>
<keyword evidence="7 8" id="KW-0998">Cell outer membrane</keyword>
<dbReference type="PIRSF" id="PIRSF006076">
    <property type="entry name" value="OM_assembly_OMP85"/>
    <property type="match status" value="1"/>
</dbReference>
<dbReference type="PANTHER" id="PTHR12815">
    <property type="entry name" value="SORTING AND ASSEMBLY MACHINERY SAMM50 PROTEIN FAMILY MEMBER"/>
    <property type="match status" value="1"/>
</dbReference>
<dbReference type="NCBIfam" id="TIGR03303">
    <property type="entry name" value="OM_YaeT"/>
    <property type="match status" value="1"/>
</dbReference>
<dbReference type="InterPro" id="IPR039910">
    <property type="entry name" value="D15-like"/>
</dbReference>
<protein>
    <recommendedName>
        <fullName evidence="8 9">Outer membrane protein assembly factor BamA</fullName>
    </recommendedName>
</protein>
<dbReference type="GO" id="GO:0051205">
    <property type="term" value="P:protein insertion into membrane"/>
    <property type="evidence" value="ECO:0007669"/>
    <property type="project" value="UniProtKB-UniRule"/>
</dbReference>
<feature type="domain" description="POTRA" evidence="10">
    <location>
        <begin position="271"/>
        <end position="348"/>
    </location>
</feature>
<evidence type="ECO:0000256" key="3">
    <source>
        <dbReference type="ARBA" id="ARBA00022692"/>
    </source>
</evidence>
<dbReference type="GO" id="GO:1990063">
    <property type="term" value="C:Bam protein complex"/>
    <property type="evidence" value="ECO:0007669"/>
    <property type="project" value="TreeGrafter"/>
</dbReference>
<keyword evidence="5 8" id="KW-0677">Repeat</keyword>
<evidence type="ECO:0000256" key="5">
    <source>
        <dbReference type="ARBA" id="ARBA00022737"/>
    </source>
</evidence>
<dbReference type="InterPro" id="IPR010827">
    <property type="entry name" value="BamA/TamA_POTRA"/>
</dbReference>
<dbReference type="Pfam" id="PF07244">
    <property type="entry name" value="POTRA"/>
    <property type="match status" value="4"/>
</dbReference>
<keyword evidence="2 8" id="KW-1134">Transmembrane beta strand</keyword>
<keyword evidence="4 8" id="KW-0732">Signal</keyword>
<comment type="similarity">
    <text evidence="8">Belongs to the BamA family.</text>
</comment>
<feature type="domain" description="POTRA" evidence="10">
    <location>
        <begin position="29"/>
        <end position="96"/>
    </location>
</feature>
<gene>
    <name evidence="8 11" type="primary">bamA</name>
    <name evidence="11" type="ORF">DN730_10205</name>
</gene>
<organism evidence="11 12">
    <name type="scientific">Marinomonas piezotolerans</name>
    <dbReference type="NCBI Taxonomy" id="2213058"/>
    <lineage>
        <taxon>Bacteria</taxon>
        <taxon>Pseudomonadati</taxon>
        <taxon>Pseudomonadota</taxon>
        <taxon>Gammaproteobacteria</taxon>
        <taxon>Oceanospirillales</taxon>
        <taxon>Oceanospirillaceae</taxon>
        <taxon>Marinomonas</taxon>
    </lineage>
</organism>
<reference evidence="11 12" key="1">
    <citation type="submission" date="2018-06" db="EMBL/GenBank/DDBJ databases">
        <title>Marinomonas sp. YLB-05 draft genome sequence.</title>
        <authorList>
            <person name="Yu L."/>
            <person name="Tang X."/>
        </authorList>
    </citation>
    <scope>NUCLEOTIDE SEQUENCE [LARGE SCALE GENOMIC DNA]</scope>
    <source>
        <strain evidence="11 12">YLB-05</strain>
    </source>
</reference>
<dbReference type="EMBL" id="QKRA01000003">
    <property type="protein sequence ID" value="RDL44746.1"/>
    <property type="molecule type" value="Genomic_DNA"/>
</dbReference>
<evidence type="ECO:0000256" key="7">
    <source>
        <dbReference type="ARBA" id="ARBA00023237"/>
    </source>
</evidence>
<keyword evidence="12" id="KW-1185">Reference proteome</keyword>
<dbReference type="AlphaFoldDB" id="A0A370UAC1"/>
<evidence type="ECO:0000256" key="6">
    <source>
        <dbReference type="ARBA" id="ARBA00023136"/>
    </source>
</evidence>
<feature type="chain" id="PRO_5017092856" description="Outer membrane protein assembly factor BamA" evidence="8">
    <location>
        <begin position="29"/>
        <end position="779"/>
    </location>
</feature>
<dbReference type="Gene3D" id="3.10.20.310">
    <property type="entry name" value="membrane protein fhac"/>
    <property type="match status" value="5"/>
</dbReference>
<evidence type="ECO:0000259" key="10">
    <source>
        <dbReference type="PROSITE" id="PS51779"/>
    </source>
</evidence>
<feature type="domain" description="POTRA" evidence="10">
    <location>
        <begin position="180"/>
        <end position="268"/>
    </location>
</feature>
<name>A0A370UAC1_9GAMM</name>
<dbReference type="Proteomes" id="UP000254326">
    <property type="component" value="Unassembled WGS sequence"/>
</dbReference>
<keyword evidence="6 8" id="KW-0472">Membrane</keyword>
<comment type="function">
    <text evidence="8">Part of the outer membrane protein assembly complex, which is involved in assembly and insertion of beta-barrel proteins into the outer membrane.</text>
</comment>
<proteinExistence type="inferred from homology"/>
<dbReference type="HAMAP" id="MF_01430">
    <property type="entry name" value="OM_assembly_BamA"/>
    <property type="match status" value="1"/>
</dbReference>
<accession>A0A370UAC1</accession>
<keyword evidence="3 8" id="KW-0812">Transmembrane</keyword>
<evidence type="ECO:0000313" key="12">
    <source>
        <dbReference type="Proteomes" id="UP000254326"/>
    </source>
</evidence>
<comment type="subunit">
    <text evidence="8">Part of the Bam complex.</text>
</comment>
<comment type="subcellular location">
    <subcellularLocation>
        <location evidence="8">Cell outer membrane</location>
    </subcellularLocation>
    <subcellularLocation>
        <location evidence="1">Membrane</location>
    </subcellularLocation>
</comment>